<feature type="region of interest" description="Disordered" evidence="1">
    <location>
        <begin position="128"/>
        <end position="249"/>
    </location>
</feature>
<dbReference type="Proteomes" id="UP000054538">
    <property type="component" value="Unassembled WGS sequence"/>
</dbReference>
<feature type="compositionally biased region" description="Polar residues" evidence="1">
    <location>
        <begin position="205"/>
        <end position="219"/>
    </location>
</feature>
<accession>A0A0D0E9Y8</accession>
<reference evidence="3" key="2">
    <citation type="submission" date="2015-01" db="EMBL/GenBank/DDBJ databases">
        <title>Evolutionary Origins and Diversification of the Mycorrhizal Mutualists.</title>
        <authorList>
            <consortium name="DOE Joint Genome Institute"/>
            <consortium name="Mycorrhizal Genomics Consortium"/>
            <person name="Kohler A."/>
            <person name="Kuo A."/>
            <person name="Nagy L.G."/>
            <person name="Floudas D."/>
            <person name="Copeland A."/>
            <person name="Barry K.W."/>
            <person name="Cichocki N."/>
            <person name="Veneault-Fourrey C."/>
            <person name="LaButti K."/>
            <person name="Lindquist E.A."/>
            <person name="Lipzen A."/>
            <person name="Lundell T."/>
            <person name="Morin E."/>
            <person name="Murat C."/>
            <person name="Riley R."/>
            <person name="Ohm R."/>
            <person name="Sun H."/>
            <person name="Tunlid A."/>
            <person name="Henrissat B."/>
            <person name="Grigoriev I.V."/>
            <person name="Hibbett D.S."/>
            <person name="Martin F."/>
        </authorList>
    </citation>
    <scope>NUCLEOTIDE SEQUENCE [LARGE SCALE GENOMIC DNA]</scope>
    <source>
        <strain evidence="3">Ve08.2h10</strain>
    </source>
</reference>
<name>A0A0D0E9Y8_9AGAM</name>
<organism evidence="2 3">
    <name type="scientific">Paxillus rubicundulus Ve08.2h10</name>
    <dbReference type="NCBI Taxonomy" id="930991"/>
    <lineage>
        <taxon>Eukaryota</taxon>
        <taxon>Fungi</taxon>
        <taxon>Dikarya</taxon>
        <taxon>Basidiomycota</taxon>
        <taxon>Agaricomycotina</taxon>
        <taxon>Agaricomycetes</taxon>
        <taxon>Agaricomycetidae</taxon>
        <taxon>Boletales</taxon>
        <taxon>Paxilineae</taxon>
        <taxon>Paxillaceae</taxon>
        <taxon>Paxillus</taxon>
    </lineage>
</organism>
<evidence type="ECO:0000313" key="2">
    <source>
        <dbReference type="EMBL" id="KIK96185.1"/>
    </source>
</evidence>
<evidence type="ECO:0000313" key="3">
    <source>
        <dbReference type="Proteomes" id="UP000054538"/>
    </source>
</evidence>
<reference evidence="2 3" key="1">
    <citation type="submission" date="2014-04" db="EMBL/GenBank/DDBJ databases">
        <authorList>
            <consortium name="DOE Joint Genome Institute"/>
            <person name="Kuo A."/>
            <person name="Kohler A."/>
            <person name="Jargeat P."/>
            <person name="Nagy L.G."/>
            <person name="Floudas D."/>
            <person name="Copeland A."/>
            <person name="Barry K.W."/>
            <person name="Cichocki N."/>
            <person name="Veneault-Fourrey C."/>
            <person name="LaButti K."/>
            <person name="Lindquist E.A."/>
            <person name="Lipzen A."/>
            <person name="Lundell T."/>
            <person name="Morin E."/>
            <person name="Murat C."/>
            <person name="Sun H."/>
            <person name="Tunlid A."/>
            <person name="Henrissat B."/>
            <person name="Grigoriev I.V."/>
            <person name="Hibbett D.S."/>
            <person name="Martin F."/>
            <person name="Nordberg H.P."/>
            <person name="Cantor M.N."/>
            <person name="Hua S.X."/>
        </authorList>
    </citation>
    <scope>NUCLEOTIDE SEQUENCE [LARGE SCALE GENOMIC DNA]</scope>
    <source>
        <strain evidence="2 3">Ve08.2h10</strain>
    </source>
</reference>
<feature type="compositionally biased region" description="Polar residues" evidence="1">
    <location>
        <begin position="162"/>
        <end position="174"/>
    </location>
</feature>
<dbReference type="HOGENOM" id="CLU_1116048_0_0_1"/>
<feature type="compositionally biased region" description="Polar residues" evidence="1">
    <location>
        <begin position="239"/>
        <end position="249"/>
    </location>
</feature>
<keyword evidence="3" id="KW-1185">Reference proteome</keyword>
<feature type="region of interest" description="Disordered" evidence="1">
    <location>
        <begin position="75"/>
        <end position="97"/>
    </location>
</feature>
<sequence length="249" mass="26746">MTKSIERSPITRVPSVTTSCRAVPKSPAIVPAITAQDLLDNVMGSTWNTTDASRPPRPQTLSAIQPRFPFGLGPNAPPSIWSTSLDQKSPLPPTAIQSNVNMNQTLSSQHSWSPPHESTRVTQQPAIHPLPHFQSPQSFLAISSGHPRSLPRSPQHLPRAPYQSSYGLPSSSGHEFTHPAERRQTHWQSSSSSSTFVDPAIVSASAASQPTTHYGSPHQTYPGGGPQGYARPGQHHAGPSTSRTWGIDG</sequence>
<dbReference type="AlphaFoldDB" id="A0A0D0E9Y8"/>
<dbReference type="OrthoDB" id="69928at2759"/>
<protein>
    <submittedName>
        <fullName evidence="2">Uncharacterized protein</fullName>
    </submittedName>
</protein>
<feature type="compositionally biased region" description="Basic and acidic residues" evidence="1">
    <location>
        <begin position="175"/>
        <end position="184"/>
    </location>
</feature>
<proteinExistence type="predicted"/>
<gene>
    <name evidence="2" type="ORF">PAXRUDRAFT_325992</name>
</gene>
<dbReference type="EMBL" id="KN824999">
    <property type="protein sequence ID" value="KIK96185.1"/>
    <property type="molecule type" value="Genomic_DNA"/>
</dbReference>
<evidence type="ECO:0000256" key="1">
    <source>
        <dbReference type="SAM" id="MobiDB-lite"/>
    </source>
</evidence>